<keyword evidence="6" id="KW-0119">Carbohydrate metabolism</keyword>
<organism evidence="14 15">
    <name type="scientific">Dongia soli</name>
    <dbReference type="NCBI Taxonomy" id="600628"/>
    <lineage>
        <taxon>Bacteria</taxon>
        <taxon>Pseudomonadati</taxon>
        <taxon>Pseudomonadota</taxon>
        <taxon>Alphaproteobacteria</taxon>
        <taxon>Rhodospirillales</taxon>
        <taxon>Dongiaceae</taxon>
        <taxon>Dongia</taxon>
    </lineage>
</organism>
<sequence>MTSHSSGLAPASVAPSSVAAGVARAGTPDAGIPRDGAPHGAPHGGTSAGGGVPLLLLAILIGCLVAAVASFAVFQQLGMPVTMADAPNGKLQCLSYTPFRGKQSPFDGKLVIPPQQIAEDLNKLKAVTNCVRTYATDQGLDQVLPVARELGMKVLMGIWIGRDPVANEKQLQQGIELGKAYPDALRGIIVGNEVLLRGEQTPAALSGMLKRVKEATGVPVTYADVWEFWQPGNDRVGDGLPALAAAADFITIHILPYWEDQPIASTEGVAHLQAIYGILKAAYPEKQVLIGETGFPSAGRQRASAVPSTVDEARYIRDFIAYANSISVDYNLIEAFDQPWKRASEGTVGGYWGVFSGDRQLKFPLTGPVSNYSNWRHGWYMALGLGTLLLATSLFAGSRRLTLWRALLLPILAAGAGAVLVLYARRIGIVAYDWHEIAVEAFLWLLSAATAWATLRMLVSGRSAMAAPSIVQITDGLPRLAIERRDPLAWLSLLQLAAIVGAATASLGLAFDARYRDFPILAFAIPMAAHLILMALRHGRGTIDVYRSDRREEGLLSLILVTASLAIPVIEGPQNWQALIWTAEALLLALPWIRYWGFFFARRPVSALA</sequence>
<feature type="transmembrane region" description="Helical" evidence="13">
    <location>
        <begin position="403"/>
        <end position="425"/>
    </location>
</feature>
<evidence type="ECO:0000256" key="3">
    <source>
        <dbReference type="ARBA" id="ARBA00022801"/>
    </source>
</evidence>
<name>A0ABU5E9H4_9PROT</name>
<dbReference type="PANTHER" id="PTHR16631">
    <property type="entry name" value="GLUCAN 1,3-BETA-GLUCOSIDASE"/>
    <property type="match status" value="1"/>
</dbReference>
<comment type="caution">
    <text evidence="14">The sequence shown here is derived from an EMBL/GenBank/DDBJ whole genome shotgun (WGS) entry which is preliminary data.</text>
</comment>
<feature type="transmembrane region" description="Helical" evidence="13">
    <location>
        <begin position="576"/>
        <end position="593"/>
    </location>
</feature>
<proteinExistence type="predicted"/>
<feature type="transmembrane region" description="Helical" evidence="13">
    <location>
        <begin position="517"/>
        <end position="533"/>
    </location>
</feature>
<evidence type="ECO:0000256" key="7">
    <source>
        <dbReference type="ARBA" id="ARBA00023316"/>
    </source>
</evidence>
<keyword evidence="8" id="KW-0624">Polysaccharide degradation</keyword>
<dbReference type="RefSeq" id="WP_320507225.1">
    <property type="nucleotide sequence ID" value="NZ_JAXCLW010000001.1"/>
</dbReference>
<evidence type="ECO:0000256" key="8">
    <source>
        <dbReference type="ARBA" id="ARBA00023326"/>
    </source>
</evidence>
<evidence type="ECO:0000256" key="12">
    <source>
        <dbReference type="SAM" id="MobiDB-lite"/>
    </source>
</evidence>
<dbReference type="InterPro" id="IPR050732">
    <property type="entry name" value="Beta-glucan_modifiers"/>
</dbReference>
<keyword evidence="2" id="KW-1003">Cell membrane</keyword>
<evidence type="ECO:0000256" key="9">
    <source>
        <dbReference type="ARBA" id="ARBA00037649"/>
    </source>
</evidence>
<keyword evidence="13" id="KW-0812">Transmembrane</keyword>
<keyword evidence="15" id="KW-1185">Reference proteome</keyword>
<keyword evidence="5" id="KW-0325">Glycoprotein</keyword>
<feature type="transmembrane region" description="Helical" evidence="13">
    <location>
        <begin position="378"/>
        <end position="396"/>
    </location>
</feature>
<comment type="subcellular location">
    <subcellularLocation>
        <location evidence="1">Cell membrane</location>
    </subcellularLocation>
</comment>
<feature type="transmembrane region" description="Helical" evidence="13">
    <location>
        <begin position="54"/>
        <end position="74"/>
    </location>
</feature>
<evidence type="ECO:0000256" key="11">
    <source>
        <dbReference type="ARBA" id="ARBA00043078"/>
    </source>
</evidence>
<keyword evidence="3" id="KW-0378">Hydrolase</keyword>
<evidence type="ECO:0000256" key="13">
    <source>
        <dbReference type="SAM" id="Phobius"/>
    </source>
</evidence>
<keyword evidence="7" id="KW-0961">Cell wall biogenesis/degradation</keyword>
<feature type="region of interest" description="Disordered" evidence="12">
    <location>
        <begin position="24"/>
        <end position="45"/>
    </location>
</feature>
<evidence type="ECO:0000256" key="1">
    <source>
        <dbReference type="ARBA" id="ARBA00004236"/>
    </source>
</evidence>
<feature type="transmembrane region" description="Helical" evidence="13">
    <location>
        <begin position="437"/>
        <end position="455"/>
    </location>
</feature>
<feature type="transmembrane region" description="Helical" evidence="13">
    <location>
        <begin position="488"/>
        <end position="511"/>
    </location>
</feature>
<accession>A0ABU5E9H4</accession>
<reference evidence="14 15" key="1">
    <citation type="journal article" date="2016" name="Antonie Van Leeuwenhoek">
        <title>Dongia soli sp. nov., isolated from soil from Dokdo, Korea.</title>
        <authorList>
            <person name="Kim D.U."/>
            <person name="Lee H."/>
            <person name="Kim H."/>
            <person name="Kim S.G."/>
            <person name="Ka J.O."/>
        </authorList>
    </citation>
    <scope>NUCLEOTIDE SEQUENCE [LARGE SCALE GENOMIC DNA]</scope>
    <source>
        <strain evidence="14 15">D78</strain>
    </source>
</reference>
<comment type="function">
    <text evidence="9">Glucanases play a role in cell expansion during growth, in cell-cell fusion during mating, and in spore release during sporulation. This enzyme may be involved in beta-glucan degradation. Active on laminarin and lichenan.</text>
</comment>
<evidence type="ECO:0000256" key="10">
    <source>
        <dbReference type="ARBA" id="ARBA00042373"/>
    </source>
</evidence>
<evidence type="ECO:0000256" key="4">
    <source>
        <dbReference type="ARBA" id="ARBA00023136"/>
    </source>
</evidence>
<evidence type="ECO:0000313" key="15">
    <source>
        <dbReference type="Proteomes" id="UP001279642"/>
    </source>
</evidence>
<dbReference type="InterPro" id="IPR017853">
    <property type="entry name" value="GH"/>
</dbReference>
<evidence type="ECO:0000313" key="14">
    <source>
        <dbReference type="EMBL" id="MDY0882198.1"/>
    </source>
</evidence>
<dbReference type="SUPFAM" id="SSF51445">
    <property type="entry name" value="(Trans)glycosidases"/>
    <property type="match status" value="1"/>
</dbReference>
<dbReference type="EMBL" id="JAXCLW010000001">
    <property type="protein sequence ID" value="MDY0882198.1"/>
    <property type="molecule type" value="Genomic_DNA"/>
</dbReference>
<protein>
    <recommendedName>
        <fullName evidence="11">Endo-1,3-beta-glucanase btgC</fullName>
    </recommendedName>
    <alternativeName>
        <fullName evidence="10">Laminarinase btgC</fullName>
    </alternativeName>
</protein>
<evidence type="ECO:0000256" key="6">
    <source>
        <dbReference type="ARBA" id="ARBA00023277"/>
    </source>
</evidence>
<dbReference type="PANTHER" id="PTHR16631:SF17">
    <property type="entry name" value="GLUCAN ENDO-1,3-BETA-GLUCOSIDASE BTGC"/>
    <property type="match status" value="1"/>
</dbReference>
<dbReference type="Gene3D" id="3.20.20.80">
    <property type="entry name" value="Glycosidases"/>
    <property type="match status" value="1"/>
</dbReference>
<evidence type="ECO:0000256" key="2">
    <source>
        <dbReference type="ARBA" id="ARBA00022475"/>
    </source>
</evidence>
<gene>
    <name evidence="14" type="ORF">SMD27_05040</name>
</gene>
<dbReference type="Proteomes" id="UP001279642">
    <property type="component" value="Unassembled WGS sequence"/>
</dbReference>
<keyword evidence="4 13" id="KW-0472">Membrane</keyword>
<evidence type="ECO:0000256" key="5">
    <source>
        <dbReference type="ARBA" id="ARBA00023180"/>
    </source>
</evidence>
<keyword evidence="13" id="KW-1133">Transmembrane helix</keyword>